<dbReference type="EMBL" id="MK524501">
    <property type="protein sequence ID" value="QBP33357.1"/>
    <property type="molecule type" value="Genomic_DNA"/>
</dbReference>
<organism evidence="2 3">
    <name type="scientific">Gordonia phage BrutonGaster</name>
    <dbReference type="NCBI Taxonomy" id="2530116"/>
    <lineage>
        <taxon>Viruses</taxon>
        <taxon>Duplodnaviria</taxon>
        <taxon>Heunggongvirae</taxon>
        <taxon>Uroviricota</taxon>
        <taxon>Caudoviricetes</taxon>
        <taxon>Oneupvirus</taxon>
        <taxon>Oneupvirus brutongaster</taxon>
    </lineage>
</organism>
<dbReference type="KEGG" id="vg:55012097"/>
<evidence type="ECO:0000256" key="1">
    <source>
        <dbReference type="SAM" id="MobiDB-lite"/>
    </source>
</evidence>
<dbReference type="GeneID" id="55012097"/>
<evidence type="ECO:0000313" key="2">
    <source>
        <dbReference type="EMBL" id="QBP33357.1"/>
    </source>
</evidence>
<sequence>MCRDEQGVHAKDPGDPAQQRSSTDPQPQAAPADEPKRKPTSRHSRSGELTMELNLYRVIYLGGSYRDVDAATAEDAVVHAQALDLLRKSSDNRIVAVIDHYITTDAGTGDAHEEVVRFISADDSYYTV</sequence>
<protein>
    <submittedName>
        <fullName evidence="2">Uncharacterized protein</fullName>
    </submittedName>
</protein>
<dbReference type="Proteomes" id="UP000295568">
    <property type="component" value="Segment"/>
</dbReference>
<evidence type="ECO:0000313" key="3">
    <source>
        <dbReference type="Proteomes" id="UP000295568"/>
    </source>
</evidence>
<dbReference type="RefSeq" id="YP_009820656.1">
    <property type="nucleotide sequence ID" value="NC_048169.1"/>
</dbReference>
<name>A0A482JLV0_9CAUD</name>
<feature type="region of interest" description="Disordered" evidence="1">
    <location>
        <begin position="1"/>
        <end position="48"/>
    </location>
</feature>
<keyword evidence="3" id="KW-1185">Reference proteome</keyword>
<reference evidence="2 3" key="1">
    <citation type="submission" date="2019-02" db="EMBL/GenBank/DDBJ databases">
        <authorList>
            <person name="Rowley M."/>
            <person name="Stucki C."/>
            <person name="Ghiringhelli B."/>
            <person name="Naegele L."/>
            <person name="Emmons C.B."/>
            <person name="Slowan-Pomeroy T."/>
            <person name="Briggs L.A."/>
            <person name="Garlena R.A."/>
            <person name="Russell D.A."/>
            <person name="Pope W.H."/>
            <person name="Molloy S.D."/>
            <person name="Jacobs-Sera D."/>
            <person name="Hatfull G.F."/>
        </authorList>
    </citation>
    <scope>NUCLEOTIDE SEQUENCE [LARGE SCALE GENOMIC DNA]</scope>
</reference>
<accession>A0A482JLV0</accession>
<proteinExistence type="predicted"/>
<gene>
    <name evidence="2" type="primary">142</name>
    <name evidence="2" type="ORF">SEA_BRUTONGASTER_142</name>
</gene>
<feature type="compositionally biased region" description="Basic and acidic residues" evidence="1">
    <location>
        <begin position="1"/>
        <end position="14"/>
    </location>
</feature>